<name>A0A4E0RS71_FASHE</name>
<evidence type="ECO:0000313" key="3">
    <source>
        <dbReference type="EMBL" id="THD23828.1"/>
    </source>
</evidence>
<protein>
    <submittedName>
        <fullName evidence="3">Uncharacterized protein</fullName>
    </submittedName>
</protein>
<evidence type="ECO:0000256" key="1">
    <source>
        <dbReference type="SAM" id="MobiDB-lite"/>
    </source>
</evidence>
<evidence type="ECO:0000256" key="2">
    <source>
        <dbReference type="SAM" id="SignalP"/>
    </source>
</evidence>
<dbReference type="AlphaFoldDB" id="A0A4E0RS71"/>
<gene>
    <name evidence="3" type="ORF">D915_005214</name>
</gene>
<feature type="signal peptide" evidence="2">
    <location>
        <begin position="1"/>
        <end position="22"/>
    </location>
</feature>
<proteinExistence type="predicted"/>
<comment type="caution">
    <text evidence="3">The sequence shown here is derived from an EMBL/GenBank/DDBJ whole genome shotgun (WGS) entry which is preliminary data.</text>
</comment>
<keyword evidence="4" id="KW-1185">Reference proteome</keyword>
<dbReference type="Proteomes" id="UP000230066">
    <property type="component" value="Unassembled WGS sequence"/>
</dbReference>
<organism evidence="3 4">
    <name type="scientific">Fasciola hepatica</name>
    <name type="common">Liver fluke</name>
    <dbReference type="NCBI Taxonomy" id="6192"/>
    <lineage>
        <taxon>Eukaryota</taxon>
        <taxon>Metazoa</taxon>
        <taxon>Spiralia</taxon>
        <taxon>Lophotrochozoa</taxon>
        <taxon>Platyhelminthes</taxon>
        <taxon>Trematoda</taxon>
        <taxon>Digenea</taxon>
        <taxon>Plagiorchiida</taxon>
        <taxon>Echinostomata</taxon>
        <taxon>Echinostomatoidea</taxon>
        <taxon>Fasciolidae</taxon>
        <taxon>Fasciola</taxon>
    </lineage>
</organism>
<reference evidence="3" key="1">
    <citation type="submission" date="2019-03" db="EMBL/GenBank/DDBJ databases">
        <title>Improved annotation for the trematode Fasciola hepatica.</title>
        <authorList>
            <person name="Choi Y.-J."/>
            <person name="Martin J."/>
            <person name="Mitreva M."/>
        </authorList>
    </citation>
    <scope>NUCLEOTIDE SEQUENCE [LARGE SCALE GENOMIC DNA]</scope>
</reference>
<keyword evidence="2" id="KW-0732">Signal</keyword>
<dbReference type="EMBL" id="JXXN02001921">
    <property type="protein sequence ID" value="THD23828.1"/>
    <property type="molecule type" value="Genomic_DNA"/>
</dbReference>
<evidence type="ECO:0000313" key="4">
    <source>
        <dbReference type="Proteomes" id="UP000230066"/>
    </source>
</evidence>
<feature type="region of interest" description="Disordered" evidence="1">
    <location>
        <begin position="203"/>
        <end position="224"/>
    </location>
</feature>
<feature type="chain" id="PRO_5020025619" evidence="2">
    <location>
        <begin position="23"/>
        <end position="224"/>
    </location>
</feature>
<accession>A0A4E0RS71</accession>
<feature type="compositionally biased region" description="Polar residues" evidence="1">
    <location>
        <begin position="206"/>
        <end position="218"/>
    </location>
</feature>
<sequence length="224" mass="25424">MNCLGFILCFVLYAMIPSTVVCSCCLRDPEPCKCVGRLYLGMLYRTCDMKVSLMALRLSILQKFTSYFLSVDDQVPLMNDYYTLVSFITFYPAPIVNGKIQILLVSLQINIPTERLITGVVNDLMANFEWKHRKSEVDYLKKISGNETTIKTYAELEELLQTDQAVATMRLRIIREQGGISERFDADELDHFKNVIQEHVHLKDPLSNSSGHGSSANEHSGENV</sequence>